<keyword evidence="1" id="KW-0812">Transmembrane</keyword>
<keyword evidence="1" id="KW-0472">Membrane</keyword>
<evidence type="ECO:0000256" key="1">
    <source>
        <dbReference type="SAM" id="Phobius"/>
    </source>
</evidence>
<proteinExistence type="predicted"/>
<keyword evidence="1" id="KW-1133">Transmembrane helix</keyword>
<reference evidence="2 3" key="1">
    <citation type="submission" date="2021-08" db="EMBL/GenBank/DDBJ databases">
        <title>Draft Genome Sequence of Phanerochaete sordida strain YK-624.</title>
        <authorList>
            <person name="Mori T."/>
            <person name="Dohra H."/>
            <person name="Suzuki T."/>
            <person name="Kawagishi H."/>
            <person name="Hirai H."/>
        </authorList>
    </citation>
    <scope>NUCLEOTIDE SEQUENCE [LARGE SCALE GENOMIC DNA]</scope>
    <source>
        <strain evidence="2 3">YK-624</strain>
    </source>
</reference>
<accession>A0A9P3FYK5</accession>
<evidence type="ECO:0000313" key="2">
    <source>
        <dbReference type="EMBL" id="GJE84544.1"/>
    </source>
</evidence>
<organism evidence="2 3">
    <name type="scientific">Phanerochaete sordida</name>
    <dbReference type="NCBI Taxonomy" id="48140"/>
    <lineage>
        <taxon>Eukaryota</taxon>
        <taxon>Fungi</taxon>
        <taxon>Dikarya</taxon>
        <taxon>Basidiomycota</taxon>
        <taxon>Agaricomycotina</taxon>
        <taxon>Agaricomycetes</taxon>
        <taxon>Polyporales</taxon>
        <taxon>Phanerochaetaceae</taxon>
        <taxon>Phanerochaete</taxon>
    </lineage>
</organism>
<dbReference type="Proteomes" id="UP000703269">
    <property type="component" value="Unassembled WGS sequence"/>
</dbReference>
<protein>
    <submittedName>
        <fullName evidence="2">Uncharacterized protein</fullName>
    </submittedName>
</protein>
<dbReference type="AlphaFoldDB" id="A0A9P3FYK5"/>
<dbReference type="EMBL" id="BPQB01000001">
    <property type="protein sequence ID" value="GJE84544.1"/>
    <property type="molecule type" value="Genomic_DNA"/>
</dbReference>
<name>A0A9P3FYK5_9APHY</name>
<feature type="transmembrane region" description="Helical" evidence="1">
    <location>
        <begin position="20"/>
        <end position="38"/>
    </location>
</feature>
<keyword evidence="3" id="KW-1185">Reference proteome</keyword>
<sequence length="80" mass="8637">MRELLGRRHTFDPQRSASGPVVHNVHTLALVLLLVLLFNCMQGSSRAMPSQVAPRRSTIIGLQGSSVTVHKAGETSRTCG</sequence>
<comment type="caution">
    <text evidence="2">The sequence shown here is derived from an EMBL/GenBank/DDBJ whole genome shotgun (WGS) entry which is preliminary data.</text>
</comment>
<evidence type="ECO:0000313" key="3">
    <source>
        <dbReference type="Proteomes" id="UP000703269"/>
    </source>
</evidence>
<gene>
    <name evidence="2" type="ORF">PsYK624_006200</name>
</gene>